<evidence type="ECO:0000313" key="1">
    <source>
        <dbReference type="EMBL" id="KAI4537868.1"/>
    </source>
</evidence>
<dbReference type="Proteomes" id="UP001214576">
    <property type="component" value="Unassembled WGS sequence"/>
</dbReference>
<name>A0AAD4Y814_OVIAM</name>
<dbReference type="EMBL" id="JAKZEL010000014">
    <property type="protein sequence ID" value="KAI4537868.1"/>
    <property type="molecule type" value="Genomic_DNA"/>
</dbReference>
<accession>A0AAD4Y814</accession>
<keyword evidence="2" id="KW-1185">Reference proteome</keyword>
<organism evidence="1 2">
    <name type="scientific">Ovis ammon polii</name>
    <dbReference type="NCBI Taxonomy" id="230172"/>
    <lineage>
        <taxon>Eukaryota</taxon>
        <taxon>Metazoa</taxon>
        <taxon>Chordata</taxon>
        <taxon>Craniata</taxon>
        <taxon>Vertebrata</taxon>
        <taxon>Euteleostomi</taxon>
        <taxon>Mammalia</taxon>
        <taxon>Eutheria</taxon>
        <taxon>Laurasiatheria</taxon>
        <taxon>Artiodactyla</taxon>
        <taxon>Ruminantia</taxon>
        <taxon>Pecora</taxon>
        <taxon>Bovidae</taxon>
        <taxon>Caprinae</taxon>
        <taxon>Ovis</taxon>
    </lineage>
</organism>
<comment type="caution">
    <text evidence="1">The sequence shown here is derived from an EMBL/GenBank/DDBJ whole genome shotgun (WGS) entry which is preliminary data.</text>
</comment>
<evidence type="ECO:0000313" key="2">
    <source>
        <dbReference type="Proteomes" id="UP001214576"/>
    </source>
</evidence>
<dbReference type="AlphaFoldDB" id="A0AAD4Y814"/>
<gene>
    <name evidence="1" type="ORF">MG293_012731</name>
</gene>
<protein>
    <submittedName>
        <fullName evidence="1">Uncharacterized protein</fullName>
    </submittedName>
</protein>
<feature type="non-terminal residue" evidence="1">
    <location>
        <position position="1"/>
    </location>
</feature>
<reference evidence="1" key="1">
    <citation type="submission" date="2022-03" db="EMBL/GenBank/DDBJ databases">
        <title>Genomic analyses of argali, domestic sheep and their hybrids provide insights into chromosomal evolution, heterosis and genetic basis of agronomic traits.</title>
        <authorList>
            <person name="Li M."/>
        </authorList>
    </citation>
    <scope>NUCLEOTIDE SEQUENCE</scope>
    <source>
        <strain evidence="1">CAU-MHL-2022a</strain>
        <tissue evidence="1">Skin</tissue>
    </source>
</reference>
<sequence length="141" mass="16107">PGVLSLGRGIIHCSSSNCGFVPDQVRRVFGKTQYGDLKGLLFSVTQDLLSIIFWMNVAKGYLCKTSSFLKFIIGALFSDRRYSNRVGYDPSSKYDMIFLNKRDMIWNNFSSWRTQIVPNSTCLSIFSAYCGIRQEMWLEQG</sequence>
<proteinExistence type="predicted"/>